<name>A0ABC8JJ58_ERUVS</name>
<sequence>MIVDWHATPVLVVQHDRLTQSMCLVGSTLRAPHGCHSQYMANMGSIASLAMANMLTPTKDGTKWLSDQEGLSNQMYIGRGKSRAEKRVCYYYGRAGQRNECVMKQRHRLFIPRLLGVMEAS</sequence>
<evidence type="ECO:0000259" key="2">
    <source>
        <dbReference type="PROSITE" id="PS50046"/>
    </source>
</evidence>
<dbReference type="InterPro" id="IPR016132">
    <property type="entry name" value="Phyto_chromo_attachment"/>
</dbReference>
<dbReference type="InterPro" id="IPR013516">
    <property type="entry name" value="Phyto_chromo_BS"/>
</dbReference>
<accession>A0ABC8JJ58</accession>
<dbReference type="EMBL" id="CAKOAT010092932">
    <property type="protein sequence ID" value="CAH8320396.1"/>
    <property type="molecule type" value="Genomic_DNA"/>
</dbReference>
<keyword evidence="4" id="KW-1185">Reference proteome</keyword>
<dbReference type="Gene3D" id="3.30.450.40">
    <property type="match status" value="1"/>
</dbReference>
<feature type="domain" description="Phytochrome chromophore attachment site" evidence="2">
    <location>
        <begin position="1"/>
        <end position="64"/>
    </location>
</feature>
<dbReference type="PROSITE" id="PS50046">
    <property type="entry name" value="PHYTOCHROME_2"/>
    <property type="match status" value="1"/>
</dbReference>
<comment type="similarity">
    <text evidence="1">Belongs to the phytochrome family.</text>
</comment>
<dbReference type="Proteomes" id="UP001642260">
    <property type="component" value="Unassembled WGS sequence"/>
</dbReference>
<reference evidence="3 4" key="1">
    <citation type="submission" date="2022-03" db="EMBL/GenBank/DDBJ databases">
        <authorList>
            <person name="Macdonald S."/>
            <person name="Ahmed S."/>
            <person name="Newling K."/>
        </authorList>
    </citation>
    <scope>NUCLEOTIDE SEQUENCE [LARGE SCALE GENOMIC DNA]</scope>
</reference>
<dbReference type="PROSITE" id="PS00245">
    <property type="entry name" value="PHYTOCHROME_1"/>
    <property type="match status" value="1"/>
</dbReference>
<dbReference type="InterPro" id="IPR029016">
    <property type="entry name" value="GAF-like_dom_sf"/>
</dbReference>
<evidence type="ECO:0000313" key="4">
    <source>
        <dbReference type="Proteomes" id="UP001642260"/>
    </source>
</evidence>
<organism evidence="3 4">
    <name type="scientific">Eruca vesicaria subsp. sativa</name>
    <name type="common">Garden rocket</name>
    <name type="synonym">Eruca sativa</name>
    <dbReference type="NCBI Taxonomy" id="29727"/>
    <lineage>
        <taxon>Eukaryota</taxon>
        <taxon>Viridiplantae</taxon>
        <taxon>Streptophyta</taxon>
        <taxon>Embryophyta</taxon>
        <taxon>Tracheophyta</taxon>
        <taxon>Spermatophyta</taxon>
        <taxon>Magnoliopsida</taxon>
        <taxon>eudicotyledons</taxon>
        <taxon>Gunneridae</taxon>
        <taxon>Pentapetalae</taxon>
        <taxon>rosids</taxon>
        <taxon>malvids</taxon>
        <taxon>Brassicales</taxon>
        <taxon>Brassicaceae</taxon>
        <taxon>Brassiceae</taxon>
        <taxon>Eruca</taxon>
    </lineage>
</organism>
<evidence type="ECO:0000313" key="3">
    <source>
        <dbReference type="EMBL" id="CAH8320396.1"/>
    </source>
</evidence>
<dbReference type="AlphaFoldDB" id="A0ABC8JJ58"/>
<proteinExistence type="inferred from homology"/>
<gene>
    <name evidence="3" type="ORF">ERUC_LOCUS8947</name>
</gene>
<protein>
    <recommendedName>
        <fullName evidence="2">Phytochrome chromophore attachment site domain-containing protein</fullName>
    </recommendedName>
</protein>
<comment type="caution">
    <text evidence="3">The sequence shown here is derived from an EMBL/GenBank/DDBJ whole genome shotgun (WGS) entry which is preliminary data.</text>
</comment>
<evidence type="ECO:0000256" key="1">
    <source>
        <dbReference type="ARBA" id="ARBA00008235"/>
    </source>
</evidence>
<dbReference type="SUPFAM" id="SSF55781">
    <property type="entry name" value="GAF domain-like"/>
    <property type="match status" value="1"/>
</dbReference>